<dbReference type="InterPro" id="IPR012255">
    <property type="entry name" value="ETF_b"/>
</dbReference>
<dbReference type="GO" id="GO:0005829">
    <property type="term" value="C:cytosol"/>
    <property type="evidence" value="ECO:0007669"/>
    <property type="project" value="TreeGrafter"/>
</dbReference>
<dbReference type="eggNOG" id="COG2086">
    <property type="taxonomic scope" value="Bacteria"/>
</dbReference>
<evidence type="ECO:0000259" key="6">
    <source>
        <dbReference type="SMART" id="SM00893"/>
    </source>
</evidence>
<keyword evidence="4" id="KW-0249">Electron transport</keyword>
<evidence type="ECO:0000256" key="4">
    <source>
        <dbReference type="ARBA" id="ARBA00022982"/>
    </source>
</evidence>
<dbReference type="Gene3D" id="3.40.50.620">
    <property type="entry name" value="HUPs"/>
    <property type="match status" value="1"/>
</dbReference>
<dbReference type="PANTHER" id="PTHR21294:SF8">
    <property type="entry name" value="ELECTRON TRANSFER FLAVOPROTEIN SUBUNIT BETA"/>
    <property type="match status" value="1"/>
</dbReference>
<sequence length="248" mass="26277">MKILVCISSVPDTTAKINFTADKSAFDKNGIQWVINPLDEFALTKAIKLQESQGATVTVINVGDAGTEPVIRKALAIGANDAVRVNIEAKDSYSTAKEIAKIAQEGGYDLVIAGKESIDYNGGAVPGMVAQILNQPFVNACVGLEVNGGEATAVREIEGGKETISVKLPAVIAGQKGMVEEKDLIIPNMRGIMSARTKPLQVVEPSSTEVKVEAVSFDSVPPRAAVKLVSPDNLDELVRLLHEEAKVI</sequence>
<dbReference type="EMBL" id="CP007547">
    <property type="protein sequence ID" value="AIL46022.1"/>
    <property type="molecule type" value="Genomic_DNA"/>
</dbReference>
<evidence type="ECO:0000256" key="5">
    <source>
        <dbReference type="ARBA" id="ARBA00042002"/>
    </source>
</evidence>
<proteinExistence type="inferred from homology"/>
<dbReference type="Pfam" id="PF01012">
    <property type="entry name" value="ETF"/>
    <property type="match status" value="1"/>
</dbReference>
<dbReference type="SMART" id="SM00893">
    <property type="entry name" value="ETF"/>
    <property type="match status" value="1"/>
</dbReference>
<dbReference type="InterPro" id="IPR014729">
    <property type="entry name" value="Rossmann-like_a/b/a_fold"/>
</dbReference>
<dbReference type="CDD" id="cd01714">
    <property type="entry name" value="ETF_beta"/>
    <property type="match status" value="1"/>
</dbReference>
<dbReference type="Proteomes" id="UP000028933">
    <property type="component" value="Chromosome"/>
</dbReference>
<dbReference type="STRING" id="1338011.BD94_2247"/>
<dbReference type="InterPro" id="IPR033948">
    <property type="entry name" value="ETF_beta_N"/>
</dbReference>
<dbReference type="RefSeq" id="WP_009088523.1">
    <property type="nucleotide sequence ID" value="NZ_CP007547.1"/>
</dbReference>
<dbReference type="InterPro" id="IPR000049">
    <property type="entry name" value="ET-Flavoprotein_bsu_CS"/>
</dbReference>
<dbReference type="AlphaFoldDB" id="A0A077EEV7"/>
<dbReference type="PANTHER" id="PTHR21294">
    <property type="entry name" value="ELECTRON TRANSFER FLAVOPROTEIN BETA-SUBUNIT"/>
    <property type="match status" value="1"/>
</dbReference>
<accession>A0A077EEV7</accession>
<evidence type="ECO:0000256" key="3">
    <source>
        <dbReference type="ARBA" id="ARBA00022448"/>
    </source>
</evidence>
<keyword evidence="3" id="KW-0813">Transport</keyword>
<evidence type="ECO:0000313" key="8">
    <source>
        <dbReference type="Proteomes" id="UP000028933"/>
    </source>
</evidence>
<dbReference type="KEGG" id="eao:BD94_2247"/>
<evidence type="ECO:0000256" key="2">
    <source>
        <dbReference type="ARBA" id="ARBA00016797"/>
    </source>
</evidence>
<name>A0A077EEV7_9FLAO</name>
<dbReference type="GO" id="GO:0009055">
    <property type="term" value="F:electron transfer activity"/>
    <property type="evidence" value="ECO:0007669"/>
    <property type="project" value="InterPro"/>
</dbReference>
<gene>
    <name evidence="7" type="ORF">BD94_2247</name>
</gene>
<feature type="domain" description="Electron transfer flavoprotein alpha/beta-subunit N-terminal" evidence="6">
    <location>
        <begin position="23"/>
        <end position="212"/>
    </location>
</feature>
<comment type="similarity">
    <text evidence="1">Belongs to the ETF beta-subunit/FixA family.</text>
</comment>
<dbReference type="InterPro" id="IPR014730">
    <property type="entry name" value="ETF_a/b_N"/>
</dbReference>
<dbReference type="PIRSF" id="PIRSF000090">
    <property type="entry name" value="Beta-ETF"/>
    <property type="match status" value="1"/>
</dbReference>
<evidence type="ECO:0000256" key="1">
    <source>
        <dbReference type="ARBA" id="ARBA00007557"/>
    </source>
</evidence>
<dbReference type="SUPFAM" id="SSF52402">
    <property type="entry name" value="Adenine nucleotide alpha hydrolases-like"/>
    <property type="match status" value="1"/>
</dbReference>
<organism evidence="7 8">
    <name type="scientific">Elizabethkingia anophelis NUHP1</name>
    <dbReference type="NCBI Taxonomy" id="1338011"/>
    <lineage>
        <taxon>Bacteria</taxon>
        <taxon>Pseudomonadati</taxon>
        <taxon>Bacteroidota</taxon>
        <taxon>Flavobacteriia</taxon>
        <taxon>Flavobacteriales</taxon>
        <taxon>Weeksellaceae</taxon>
        <taxon>Elizabethkingia</taxon>
    </lineage>
</organism>
<reference evidence="7" key="2">
    <citation type="journal article" date="2015" name="Genome Biol. Evol.">
        <title>Complete Genome Sequence and Transcriptomic Analysis of the Novel Pathogen Elizabethkingia anophelis in Response to Oxidative Stress.</title>
        <authorList>
            <person name="Li Y."/>
            <person name="Liu Y."/>
            <person name="Chew S.C."/>
            <person name="Tay M."/>
            <person name="Salido M.M."/>
            <person name="Teo J."/>
            <person name="Lauro F.M."/>
            <person name="Givskov M."/>
            <person name="Yang L."/>
        </authorList>
    </citation>
    <scope>NUCLEOTIDE SEQUENCE</scope>
    <source>
        <strain evidence="7">NUHP1</strain>
    </source>
</reference>
<dbReference type="PROSITE" id="PS01065">
    <property type="entry name" value="ETF_BETA"/>
    <property type="match status" value="1"/>
</dbReference>
<protein>
    <recommendedName>
        <fullName evidence="2">Electron transfer flavoprotein subunit beta</fullName>
    </recommendedName>
    <alternativeName>
        <fullName evidence="5">Electron transfer flavoprotein small subunit</fullName>
    </alternativeName>
</protein>
<dbReference type="GeneID" id="56683323"/>
<dbReference type="HOGENOM" id="CLU_060196_1_0_10"/>
<evidence type="ECO:0000313" key="7">
    <source>
        <dbReference type="EMBL" id="AIL46022.1"/>
    </source>
</evidence>
<reference evidence="7" key="1">
    <citation type="journal article" date="2013" name="Lancet">
        <title>First case of E anophelis outbreak in an intensive-care unit.</title>
        <authorList>
            <person name="Teo J."/>
            <person name="Tan S.Y."/>
            <person name="Tay M."/>
            <person name="Ding Y."/>
            <person name="Kjelleberg S."/>
            <person name="Givskov M."/>
            <person name="Lin R.T."/>
            <person name="Yang L."/>
        </authorList>
    </citation>
    <scope>NUCLEOTIDE SEQUENCE [LARGE SCALE GENOMIC DNA]</scope>
    <source>
        <strain evidence="7">NUHP1</strain>
    </source>
</reference>